<dbReference type="EMBL" id="JAJVCZ030000002">
    <property type="protein sequence ID" value="KAL0262723.1"/>
    <property type="molecule type" value="Genomic_DNA"/>
</dbReference>
<keyword evidence="3" id="KW-1185">Reference proteome</keyword>
<name>A0ABR3CQ06_9PEZI</name>
<dbReference type="RefSeq" id="XP_066635752.1">
    <property type="nucleotide sequence ID" value="XM_066773185.1"/>
</dbReference>
<comment type="caution">
    <text evidence="2">The sequence shown here is derived from an EMBL/GenBank/DDBJ whole genome shotgun (WGS) entry which is preliminary data.</text>
</comment>
<dbReference type="Proteomes" id="UP001430584">
    <property type="component" value="Unassembled WGS sequence"/>
</dbReference>
<organism evidence="2 3">
    <name type="scientific">Diplodia seriata</name>
    <dbReference type="NCBI Taxonomy" id="420778"/>
    <lineage>
        <taxon>Eukaryota</taxon>
        <taxon>Fungi</taxon>
        <taxon>Dikarya</taxon>
        <taxon>Ascomycota</taxon>
        <taxon>Pezizomycotina</taxon>
        <taxon>Dothideomycetes</taxon>
        <taxon>Dothideomycetes incertae sedis</taxon>
        <taxon>Botryosphaeriales</taxon>
        <taxon>Botryosphaeriaceae</taxon>
        <taxon>Diplodia</taxon>
    </lineage>
</organism>
<evidence type="ECO:0000256" key="1">
    <source>
        <dbReference type="SAM" id="MobiDB-lite"/>
    </source>
</evidence>
<proteinExistence type="predicted"/>
<accession>A0ABR3CQ06</accession>
<feature type="compositionally biased region" description="Basic residues" evidence="1">
    <location>
        <begin position="1"/>
        <end position="16"/>
    </location>
</feature>
<reference evidence="2 3" key="1">
    <citation type="submission" date="2024-02" db="EMBL/GenBank/DDBJ databases">
        <title>De novo assembly and annotation of 12 fungi associated with fruit tree decline syndrome in Ontario, Canada.</title>
        <authorList>
            <person name="Sulman M."/>
            <person name="Ellouze W."/>
            <person name="Ilyukhin E."/>
        </authorList>
    </citation>
    <scope>NUCLEOTIDE SEQUENCE [LARGE SCALE GENOMIC DNA]</scope>
    <source>
        <strain evidence="2 3">FDS-637</strain>
    </source>
</reference>
<evidence type="ECO:0000313" key="3">
    <source>
        <dbReference type="Proteomes" id="UP001430584"/>
    </source>
</evidence>
<feature type="region of interest" description="Disordered" evidence="1">
    <location>
        <begin position="1"/>
        <end position="25"/>
    </location>
</feature>
<gene>
    <name evidence="2" type="ORF">SLS55_001695</name>
</gene>
<dbReference type="GeneID" id="92005780"/>
<protein>
    <submittedName>
        <fullName evidence="2">Uncharacterized protein</fullName>
    </submittedName>
</protein>
<sequence>MGRASSSRRRRTHRRDRVGQRNLDQNKTGTKAYLCHYDGVNTITIEDGGQPMFIHRELSELRRDILMKCPPREFTFPAGWRPCVTQVLLASAK</sequence>
<evidence type="ECO:0000313" key="2">
    <source>
        <dbReference type="EMBL" id="KAL0262723.1"/>
    </source>
</evidence>